<dbReference type="SUPFAM" id="SSF52540">
    <property type="entry name" value="P-loop containing nucleoside triphosphate hydrolases"/>
    <property type="match status" value="1"/>
</dbReference>
<gene>
    <name evidence="2" type="ORF">GD578_04055</name>
</gene>
<name>A0AB37CSG8_ACINO</name>
<evidence type="ECO:0000313" key="3">
    <source>
        <dbReference type="Proteomes" id="UP000325778"/>
    </source>
</evidence>
<evidence type="ECO:0000259" key="1">
    <source>
        <dbReference type="Pfam" id="PF07693"/>
    </source>
</evidence>
<evidence type="ECO:0000313" key="2">
    <source>
        <dbReference type="EMBL" id="QGA43109.1"/>
    </source>
</evidence>
<dbReference type="InterPro" id="IPR052754">
    <property type="entry name" value="NTPase_KAP_P-loop"/>
</dbReference>
<dbReference type="AlphaFoldDB" id="A0AB37CSG8"/>
<dbReference type="InterPro" id="IPR027417">
    <property type="entry name" value="P-loop_NTPase"/>
</dbReference>
<organism evidence="2 3">
    <name type="scientific">Acinetobacter nosocomialis</name>
    <dbReference type="NCBI Taxonomy" id="106654"/>
    <lineage>
        <taxon>Bacteria</taxon>
        <taxon>Pseudomonadati</taxon>
        <taxon>Pseudomonadota</taxon>
        <taxon>Gammaproteobacteria</taxon>
        <taxon>Moraxellales</taxon>
        <taxon>Moraxellaceae</taxon>
        <taxon>Acinetobacter</taxon>
        <taxon>Acinetobacter calcoaceticus/baumannii complex</taxon>
    </lineage>
</organism>
<accession>A0AB37CSG8</accession>
<proteinExistence type="predicted"/>
<dbReference type="EMBL" id="CP045560">
    <property type="protein sequence ID" value="QGA43109.1"/>
    <property type="molecule type" value="Genomic_DNA"/>
</dbReference>
<protein>
    <submittedName>
        <fullName evidence="2">ATPase</fullName>
    </submittedName>
</protein>
<dbReference type="PANTHER" id="PTHR22674:SF6">
    <property type="entry name" value="NTPASE KAP FAMILY P-LOOP DOMAIN-CONTAINING PROTEIN 1"/>
    <property type="match status" value="1"/>
</dbReference>
<feature type="domain" description="KAP NTPase" evidence="1">
    <location>
        <begin position="16"/>
        <end position="382"/>
    </location>
</feature>
<dbReference type="Pfam" id="PF07693">
    <property type="entry name" value="KAP_NTPase"/>
    <property type="match status" value="1"/>
</dbReference>
<dbReference type="Gene3D" id="3.40.50.300">
    <property type="entry name" value="P-loop containing nucleotide triphosphate hydrolases"/>
    <property type="match status" value="1"/>
</dbReference>
<dbReference type="InterPro" id="IPR011646">
    <property type="entry name" value="KAP_P-loop"/>
</dbReference>
<reference evidence="2 3" key="1">
    <citation type="journal article" date="2021" name="MSphere">
        <title>Complete Genome Sequencing of Acinetobacter baumannii AC1633 and Acinetobacter nosocomialis AC1530 Unveils a Large Multidrug-Resistant Plasmid Encoding the NDM-1 and OXA-58 Carbapenemases.</title>
        <authorList>
            <person name="Alattraqchi A.G."/>
            <person name="Mohd Rani F."/>
            <person name="A. Rahman N.I."/>
            <person name="Ismail S."/>
            <person name="Cleary D.W."/>
            <person name="Clarke S.C."/>
            <person name="Yeo C.C."/>
        </authorList>
    </citation>
    <scope>NUCLEOTIDE SEQUENCE [LARGE SCALE GENOMIC DNA]</scope>
    <source>
        <strain evidence="2 3">AC1530</strain>
    </source>
</reference>
<dbReference type="PANTHER" id="PTHR22674">
    <property type="entry name" value="NTPASE, KAP FAMILY P-LOOP DOMAIN-CONTAINING 1"/>
    <property type="match status" value="1"/>
</dbReference>
<sequence length="618" mass="69231">MWSDNETTRDYLNFGVVAKTVAEIIDQSNSRPISIGVSGAWGVGKSSMIKLIQKELIKKQEEDGNGELSKYIFVEFNAWLYQGYDDARAALIDVVASKIADEAASREGLRDKITDLFERIKWFRLMAMTAVTTASVVTGIPLNGIAGKAIDFFTGKDDKADKDGISPDEIEQEGKKFIKEGIDKTPPKQIQALRDTFEDILSEMGVTLVVLIDDLDRCLPETTISTLEAIRLLLFLPHTAFVIAADDQMIKHAVKKHFSGIEDDLVTNYFDKLIQVPIRVPPLGTHEVRAYMMMMFIDNSTIAESHKDHLQMKICEQLGKAWQGSRVDINFIKSACAVLTSELETKLELADRLAMLMTQAIGIAGNPRLIKRFMNTLSIRLSMARSQGITLKESVLVKTLLFERCAHPKAYTELVASVMANENGKPEILQPWEAEAIAGRDITVKDHWDDPFVKEWLKLQPLLSDEDMRGVLYVSREHAPFITQEDRLSSEAISLLEALLNQASMAGSLIENLKILNRAELNILMDKVLVRAQQEVEWGAPEILESALVLAKADNTLGQRLANFLKDRPSIQIKPSIIPKISDQSWCSSVFEQWTDDDKISGPVKSAIRNTKINIRRS</sequence>
<dbReference type="RefSeq" id="WP_153518278.1">
    <property type="nucleotide sequence ID" value="NZ_CP045560.1"/>
</dbReference>
<dbReference type="Proteomes" id="UP000325778">
    <property type="component" value="Chromosome"/>
</dbReference>